<sequence>MRLLNFEARKHCILFEEVHALVLLIHRFVLERYLTLLPILSLGTVQEEYNAGFIGQRHFYAYEVTDHHDIYPTSILYLLLH</sequence>
<keyword evidence="2" id="KW-1185">Reference proteome</keyword>
<organism evidence="1 2">
    <name type="scientific">Bartonella quintana JK 68</name>
    <dbReference type="NCBI Taxonomy" id="1134503"/>
    <lineage>
        <taxon>Bacteria</taxon>
        <taxon>Pseudomonadati</taxon>
        <taxon>Pseudomonadota</taxon>
        <taxon>Alphaproteobacteria</taxon>
        <taxon>Hyphomicrobiales</taxon>
        <taxon>Bartonellaceae</taxon>
        <taxon>Bartonella</taxon>
    </lineage>
</organism>
<name>A0ABR4SRE9_BARQI</name>
<gene>
    <name evidence="1" type="ORF">O7U_00670</name>
</gene>
<reference evidence="1 2" key="1">
    <citation type="submission" date="2012-04" db="EMBL/GenBank/DDBJ databases">
        <title>The Genome Sequence of Bartonella quintana JK 68.</title>
        <authorList>
            <consortium name="The Broad Institute Genome Sequencing Platform"/>
            <consortium name="The Broad Institute Genome Sequencing Center for Infectious Disease"/>
            <person name="Feldgarden M."/>
            <person name="Kirby J."/>
            <person name="Kosoy M."/>
            <person name="Birtles R."/>
            <person name="Probert W.S."/>
            <person name="Chiaraviglio L."/>
            <person name="Walker B."/>
            <person name="Young S.K."/>
            <person name="Zeng Q."/>
            <person name="Gargeya S."/>
            <person name="Fitzgerald M."/>
            <person name="Haas B."/>
            <person name="Abouelleil A."/>
            <person name="Alvarado L."/>
            <person name="Arachchi H.M."/>
            <person name="Berlin A.M."/>
            <person name="Chapman S.B."/>
            <person name="Goldberg J."/>
            <person name="Griggs A."/>
            <person name="Gujja S."/>
            <person name="Hansen M."/>
            <person name="Howarth C."/>
            <person name="Imamovic A."/>
            <person name="Larimer J."/>
            <person name="McCowen C."/>
            <person name="Montmayeur A."/>
            <person name="Murphy C."/>
            <person name="Neiman D."/>
            <person name="Pearson M."/>
            <person name="Priest M."/>
            <person name="Roberts A."/>
            <person name="Saif S."/>
            <person name="Shea T."/>
            <person name="Sisk P."/>
            <person name="Sykes S."/>
            <person name="Wortman J."/>
            <person name="Nusbaum C."/>
            <person name="Birren B."/>
        </authorList>
    </citation>
    <scope>NUCLEOTIDE SEQUENCE [LARGE SCALE GENOMIC DNA]</scope>
    <source>
        <strain evidence="1 2">JK 68</strain>
    </source>
</reference>
<evidence type="ECO:0000313" key="1">
    <source>
        <dbReference type="EMBL" id="KEC66139.1"/>
    </source>
</evidence>
<evidence type="ECO:0000313" key="2">
    <source>
        <dbReference type="Proteomes" id="UP000027143"/>
    </source>
</evidence>
<accession>A0ABR4SRE9</accession>
<dbReference type="Proteomes" id="UP000027143">
    <property type="component" value="Unassembled WGS sequence"/>
</dbReference>
<comment type="caution">
    <text evidence="1">The sequence shown here is derived from an EMBL/GenBank/DDBJ whole genome shotgun (WGS) entry which is preliminary data.</text>
</comment>
<proteinExistence type="predicted"/>
<dbReference type="EMBL" id="AHPD01000007">
    <property type="protein sequence ID" value="KEC66139.1"/>
    <property type="molecule type" value="Genomic_DNA"/>
</dbReference>
<protein>
    <submittedName>
        <fullName evidence="1">Uncharacterized protein</fullName>
    </submittedName>
</protein>